<dbReference type="Proteomes" id="UP000178199">
    <property type="component" value="Unassembled WGS sequence"/>
</dbReference>
<dbReference type="AlphaFoldDB" id="A0A1G2Q9D9"/>
<evidence type="ECO:0000259" key="2">
    <source>
        <dbReference type="Pfam" id="PF13439"/>
    </source>
</evidence>
<evidence type="ECO:0000313" key="3">
    <source>
        <dbReference type="EMBL" id="OHA56561.1"/>
    </source>
</evidence>
<feature type="domain" description="Glycosyltransferase subfamily 4-like N-terminal" evidence="2">
    <location>
        <begin position="11"/>
        <end position="168"/>
    </location>
</feature>
<dbReference type="CDD" id="cd03801">
    <property type="entry name" value="GT4_PimA-like"/>
    <property type="match status" value="1"/>
</dbReference>
<dbReference type="Gene3D" id="3.40.50.2000">
    <property type="entry name" value="Glycogen Phosphorylase B"/>
    <property type="match status" value="2"/>
</dbReference>
<dbReference type="InterPro" id="IPR028098">
    <property type="entry name" value="Glyco_trans_4-like_N"/>
</dbReference>
<dbReference type="EMBL" id="MHTD01000001">
    <property type="protein sequence ID" value="OHA56561.1"/>
    <property type="molecule type" value="Genomic_DNA"/>
</dbReference>
<dbReference type="Pfam" id="PF13439">
    <property type="entry name" value="Glyco_transf_4"/>
    <property type="match status" value="1"/>
</dbReference>
<evidence type="ECO:0000313" key="4">
    <source>
        <dbReference type="Proteomes" id="UP000178199"/>
    </source>
</evidence>
<sequence>MLTCVYPPYGGGIGEVARQYASLLTPEHQVTVITPHYYPGMTFVNTPGISVNSPRPFLAWGNGAWLLNLKHHLKKFEAVHLHYPFFGVHERLHSLPKSIKFILTYHMLPQATGVRGALMKFSRQYSNKRLAKRAQVMTVATQDYLDTVVLPEMGEADKWQVVPFGVDDRFGPGEPSEKLTRQFNIRFGETVILFVGTLDQAHYFKGLPILLEAVSKLKSQNWKLIVVGGGGLRHHYEQQVRSMKLGKKVVFAGYVPVGELPEYYRLANLFVLPSINEAEAFGLVALEAMATGIPVVASRLPGVRELVQHSETGLLVSPSDSLALAAALESLILSPSERQRLGFNSLKRVEANYRWSVVGRKLLDIYRAL</sequence>
<protein>
    <recommendedName>
        <fullName evidence="5">Glycosyltransferase subfamily 4-like N-terminal domain-containing protein</fullName>
    </recommendedName>
</protein>
<dbReference type="PANTHER" id="PTHR45947:SF3">
    <property type="entry name" value="SULFOQUINOVOSYL TRANSFERASE SQD2"/>
    <property type="match status" value="1"/>
</dbReference>
<evidence type="ECO:0008006" key="5">
    <source>
        <dbReference type="Google" id="ProtNLM"/>
    </source>
</evidence>
<gene>
    <name evidence="3" type="ORF">A2429_01565</name>
</gene>
<evidence type="ECO:0000259" key="1">
    <source>
        <dbReference type="Pfam" id="PF00534"/>
    </source>
</evidence>
<proteinExistence type="predicted"/>
<dbReference type="PANTHER" id="PTHR45947">
    <property type="entry name" value="SULFOQUINOVOSYL TRANSFERASE SQD2"/>
    <property type="match status" value="1"/>
</dbReference>
<dbReference type="InterPro" id="IPR001296">
    <property type="entry name" value="Glyco_trans_1"/>
</dbReference>
<dbReference type="Pfam" id="PF00534">
    <property type="entry name" value="Glycos_transf_1"/>
    <property type="match status" value="1"/>
</dbReference>
<name>A0A1G2Q9D9_9BACT</name>
<reference evidence="3 4" key="1">
    <citation type="journal article" date="2016" name="Nat. Commun.">
        <title>Thousands of microbial genomes shed light on interconnected biogeochemical processes in an aquifer system.</title>
        <authorList>
            <person name="Anantharaman K."/>
            <person name="Brown C.T."/>
            <person name="Hug L.A."/>
            <person name="Sharon I."/>
            <person name="Castelle C.J."/>
            <person name="Probst A.J."/>
            <person name="Thomas B.C."/>
            <person name="Singh A."/>
            <person name="Wilkins M.J."/>
            <person name="Karaoz U."/>
            <person name="Brodie E.L."/>
            <person name="Williams K.H."/>
            <person name="Hubbard S.S."/>
            <person name="Banfield J.F."/>
        </authorList>
    </citation>
    <scope>NUCLEOTIDE SEQUENCE [LARGE SCALE GENOMIC DNA]</scope>
</reference>
<accession>A0A1G2Q9D9</accession>
<organism evidence="3 4">
    <name type="scientific">Candidatus Veblenbacteria bacterium RIFOXYC1_FULL_42_9</name>
    <dbReference type="NCBI Taxonomy" id="1802427"/>
    <lineage>
        <taxon>Bacteria</taxon>
        <taxon>Candidatus Vebleniibacteriota</taxon>
    </lineage>
</organism>
<feature type="domain" description="Glycosyl transferase family 1" evidence="1">
    <location>
        <begin position="178"/>
        <end position="345"/>
    </location>
</feature>
<dbReference type="SUPFAM" id="SSF53756">
    <property type="entry name" value="UDP-Glycosyltransferase/glycogen phosphorylase"/>
    <property type="match status" value="1"/>
</dbReference>
<comment type="caution">
    <text evidence="3">The sequence shown here is derived from an EMBL/GenBank/DDBJ whole genome shotgun (WGS) entry which is preliminary data.</text>
</comment>
<dbReference type="InterPro" id="IPR050194">
    <property type="entry name" value="Glycosyltransferase_grp1"/>
</dbReference>
<dbReference type="GO" id="GO:0016757">
    <property type="term" value="F:glycosyltransferase activity"/>
    <property type="evidence" value="ECO:0007669"/>
    <property type="project" value="InterPro"/>
</dbReference>